<reference evidence="10 11" key="1">
    <citation type="submission" date="2020-11" db="EMBL/GenBank/DDBJ databases">
        <title>Draft genome sequencing of a Lachnospiraceae strain isolated from anoxic soil subjected to BSD treatment.</title>
        <authorList>
            <person name="Uek A."/>
            <person name="Tonouchi A."/>
        </authorList>
    </citation>
    <scope>NUCLEOTIDE SEQUENCE [LARGE SCALE GENOMIC DNA]</scope>
    <source>
        <strain evidence="10 11">TB5</strain>
    </source>
</reference>
<dbReference type="GO" id="GO:0015341">
    <property type="term" value="F:zinc efflux antiporter activity"/>
    <property type="evidence" value="ECO:0007669"/>
    <property type="project" value="TreeGrafter"/>
</dbReference>
<gene>
    <name evidence="10" type="ORF">bsdtb5_29460</name>
</gene>
<dbReference type="FunFam" id="1.20.1510.10:FF:000006">
    <property type="entry name" value="Divalent cation efflux transporter"/>
    <property type="match status" value="1"/>
</dbReference>
<dbReference type="InterPro" id="IPR036837">
    <property type="entry name" value="Cation_efflux_CTD_sf"/>
</dbReference>
<dbReference type="SUPFAM" id="SSF160240">
    <property type="entry name" value="Cation efflux protein cytoplasmic domain-like"/>
    <property type="match status" value="1"/>
</dbReference>
<name>A0A7R7EN32_9FIRM</name>
<dbReference type="AlphaFoldDB" id="A0A7R7EN32"/>
<feature type="transmembrane region" description="Helical" evidence="7">
    <location>
        <begin position="167"/>
        <end position="190"/>
    </location>
</feature>
<dbReference type="InterPro" id="IPR058533">
    <property type="entry name" value="Cation_efflux_TM"/>
</dbReference>
<dbReference type="Gene3D" id="1.20.1510.10">
    <property type="entry name" value="Cation efflux protein transmembrane domain"/>
    <property type="match status" value="1"/>
</dbReference>
<evidence type="ECO:0000313" key="10">
    <source>
        <dbReference type="EMBL" id="BCN31651.1"/>
    </source>
</evidence>
<dbReference type="InterPro" id="IPR027469">
    <property type="entry name" value="Cation_efflux_TMD_sf"/>
</dbReference>
<dbReference type="RefSeq" id="WP_271712758.1">
    <property type="nucleotide sequence ID" value="NZ_AP024169.1"/>
</dbReference>
<dbReference type="NCBIfam" id="TIGR01297">
    <property type="entry name" value="CDF"/>
    <property type="match status" value="1"/>
</dbReference>
<evidence type="ECO:0000259" key="9">
    <source>
        <dbReference type="Pfam" id="PF16916"/>
    </source>
</evidence>
<evidence type="ECO:0000313" key="11">
    <source>
        <dbReference type="Proteomes" id="UP000595897"/>
    </source>
</evidence>
<evidence type="ECO:0000259" key="8">
    <source>
        <dbReference type="Pfam" id="PF01545"/>
    </source>
</evidence>
<dbReference type="GO" id="GO:0005886">
    <property type="term" value="C:plasma membrane"/>
    <property type="evidence" value="ECO:0007669"/>
    <property type="project" value="TreeGrafter"/>
</dbReference>
<feature type="transmembrane region" description="Helical" evidence="7">
    <location>
        <begin position="79"/>
        <end position="100"/>
    </location>
</feature>
<feature type="transmembrane region" description="Helical" evidence="7">
    <location>
        <begin position="12"/>
        <end position="38"/>
    </location>
</feature>
<dbReference type="PANTHER" id="PTHR43840:SF15">
    <property type="entry name" value="MITOCHONDRIAL METAL TRANSPORTER 1-RELATED"/>
    <property type="match status" value="1"/>
</dbReference>
<evidence type="ECO:0000256" key="1">
    <source>
        <dbReference type="ARBA" id="ARBA00004141"/>
    </source>
</evidence>
<proteinExistence type="inferred from homology"/>
<evidence type="ECO:0000256" key="6">
    <source>
        <dbReference type="ARBA" id="ARBA00023136"/>
    </source>
</evidence>
<evidence type="ECO:0000256" key="7">
    <source>
        <dbReference type="SAM" id="Phobius"/>
    </source>
</evidence>
<dbReference type="Pfam" id="PF16916">
    <property type="entry name" value="ZT_dimer"/>
    <property type="match status" value="1"/>
</dbReference>
<keyword evidence="3" id="KW-0813">Transport</keyword>
<dbReference type="KEGG" id="ahb:bsdtb5_29460"/>
<comment type="subcellular location">
    <subcellularLocation>
        <location evidence="1">Membrane</location>
        <topology evidence="1">Multi-pass membrane protein</topology>
    </subcellularLocation>
</comment>
<sequence>MGKMNRKTRVALISVASNSLLVIMKILAGILSGSISIVSEAMHSGMDLVASLIAFIAVRTSSKPADKEHPYGHGKLENISGLAEGVLIFVAAGMIIYEAGKKIMHPVELEQAFVAIAVMVLSGIVNFFVSRKLHKVATEEESQALEADSLHLKTDVYTSLGVGVGVLLVKLTGIAILDPIVAILVAILIIKEAWHLSKGAFEFLIDVKLSDEEEAEVIKVIERHKDSFIDYHKLKTRKAGSMKHIDFHITVPEQLPVGEAHKIIGNIKKDMNENLLNTRVSIHIDPYVTQQGKEER</sequence>
<evidence type="ECO:0000256" key="2">
    <source>
        <dbReference type="ARBA" id="ARBA00008114"/>
    </source>
</evidence>
<keyword evidence="6 7" id="KW-0472">Membrane</keyword>
<keyword evidence="5 7" id="KW-1133">Transmembrane helix</keyword>
<dbReference type="Gene3D" id="3.30.70.1350">
    <property type="entry name" value="Cation efflux protein, cytoplasmic domain"/>
    <property type="match status" value="1"/>
</dbReference>
<feature type="domain" description="Cation efflux protein transmembrane" evidence="8">
    <location>
        <begin position="12"/>
        <end position="202"/>
    </location>
</feature>
<dbReference type="GO" id="GO:0006882">
    <property type="term" value="P:intracellular zinc ion homeostasis"/>
    <property type="evidence" value="ECO:0007669"/>
    <property type="project" value="TreeGrafter"/>
</dbReference>
<comment type="similarity">
    <text evidence="2">Belongs to the cation diffusion facilitator (CDF) transporter (TC 2.A.4) family.</text>
</comment>
<dbReference type="SUPFAM" id="SSF161111">
    <property type="entry name" value="Cation efflux protein transmembrane domain-like"/>
    <property type="match status" value="1"/>
</dbReference>
<dbReference type="InterPro" id="IPR002524">
    <property type="entry name" value="Cation_efflux"/>
</dbReference>
<dbReference type="PANTHER" id="PTHR43840">
    <property type="entry name" value="MITOCHONDRIAL METAL TRANSPORTER 1-RELATED"/>
    <property type="match status" value="1"/>
</dbReference>
<dbReference type="InterPro" id="IPR027470">
    <property type="entry name" value="Cation_efflux_CTD"/>
</dbReference>
<dbReference type="GO" id="GO:0015093">
    <property type="term" value="F:ferrous iron transmembrane transporter activity"/>
    <property type="evidence" value="ECO:0007669"/>
    <property type="project" value="TreeGrafter"/>
</dbReference>
<evidence type="ECO:0000256" key="3">
    <source>
        <dbReference type="ARBA" id="ARBA00022448"/>
    </source>
</evidence>
<dbReference type="Proteomes" id="UP000595897">
    <property type="component" value="Chromosome"/>
</dbReference>
<protein>
    <submittedName>
        <fullName evidence="10">Cation transporter</fullName>
    </submittedName>
</protein>
<dbReference type="Pfam" id="PF01545">
    <property type="entry name" value="Cation_efflux"/>
    <property type="match status" value="1"/>
</dbReference>
<dbReference type="GO" id="GO:0015086">
    <property type="term" value="F:cadmium ion transmembrane transporter activity"/>
    <property type="evidence" value="ECO:0007669"/>
    <property type="project" value="TreeGrafter"/>
</dbReference>
<organism evidence="10 11">
    <name type="scientific">Anaeromicropila herbilytica</name>
    <dbReference type="NCBI Taxonomy" id="2785025"/>
    <lineage>
        <taxon>Bacteria</taxon>
        <taxon>Bacillati</taxon>
        <taxon>Bacillota</taxon>
        <taxon>Clostridia</taxon>
        <taxon>Lachnospirales</taxon>
        <taxon>Lachnospiraceae</taxon>
        <taxon>Anaeromicropila</taxon>
    </lineage>
</organism>
<dbReference type="InterPro" id="IPR050291">
    <property type="entry name" value="CDF_Transporter"/>
</dbReference>
<feature type="domain" description="Cation efflux protein cytoplasmic" evidence="9">
    <location>
        <begin position="209"/>
        <end position="287"/>
    </location>
</feature>
<feature type="transmembrane region" description="Helical" evidence="7">
    <location>
        <begin position="112"/>
        <end position="129"/>
    </location>
</feature>
<dbReference type="EMBL" id="AP024169">
    <property type="protein sequence ID" value="BCN31651.1"/>
    <property type="molecule type" value="Genomic_DNA"/>
</dbReference>
<keyword evidence="11" id="KW-1185">Reference proteome</keyword>
<evidence type="ECO:0000256" key="5">
    <source>
        <dbReference type="ARBA" id="ARBA00022989"/>
    </source>
</evidence>
<accession>A0A7R7EN32</accession>
<keyword evidence="4 7" id="KW-0812">Transmembrane</keyword>
<evidence type="ECO:0000256" key="4">
    <source>
        <dbReference type="ARBA" id="ARBA00022692"/>
    </source>
</evidence>